<proteinExistence type="predicted"/>
<dbReference type="Pfam" id="PF13649">
    <property type="entry name" value="Methyltransf_25"/>
    <property type="match status" value="1"/>
</dbReference>
<dbReference type="InterPro" id="IPR029063">
    <property type="entry name" value="SAM-dependent_MTases_sf"/>
</dbReference>
<evidence type="ECO:0000259" key="1">
    <source>
        <dbReference type="Pfam" id="PF13649"/>
    </source>
</evidence>
<dbReference type="RefSeq" id="WP_147893202.1">
    <property type="nucleotide sequence ID" value="NZ_BAAANR010000001.1"/>
</dbReference>
<accession>A0A5C8I3E9</accession>
<gene>
    <name evidence="2" type="ORF">FVP77_03075</name>
</gene>
<evidence type="ECO:0000313" key="3">
    <source>
        <dbReference type="Proteomes" id="UP000321034"/>
    </source>
</evidence>
<feature type="domain" description="Methyltransferase" evidence="1">
    <location>
        <begin position="180"/>
        <end position="276"/>
    </location>
</feature>
<dbReference type="AlphaFoldDB" id="A0A5C8I3E9"/>
<dbReference type="InterPro" id="IPR041698">
    <property type="entry name" value="Methyltransf_25"/>
</dbReference>
<dbReference type="PANTHER" id="PTHR42912">
    <property type="entry name" value="METHYLTRANSFERASE"/>
    <property type="match status" value="1"/>
</dbReference>
<dbReference type="Proteomes" id="UP000321034">
    <property type="component" value="Unassembled WGS sequence"/>
</dbReference>
<dbReference type="SUPFAM" id="SSF53335">
    <property type="entry name" value="S-adenosyl-L-methionine-dependent methyltransferases"/>
    <property type="match status" value="1"/>
</dbReference>
<dbReference type="GO" id="GO:0032259">
    <property type="term" value="P:methylation"/>
    <property type="evidence" value="ECO:0007669"/>
    <property type="project" value="UniProtKB-KW"/>
</dbReference>
<dbReference type="PANTHER" id="PTHR42912:SF93">
    <property type="entry name" value="N6-ADENOSINE-METHYLTRANSFERASE TMT1A"/>
    <property type="match status" value="1"/>
</dbReference>
<name>A0A5C8I3E9_9MICO</name>
<protein>
    <submittedName>
        <fullName evidence="2">Class I SAM-dependent methyltransferase</fullName>
    </submittedName>
</protein>
<keyword evidence="2" id="KW-0489">Methyltransferase</keyword>
<keyword evidence="3" id="KW-1185">Reference proteome</keyword>
<dbReference type="GO" id="GO:0008168">
    <property type="term" value="F:methyltransferase activity"/>
    <property type="evidence" value="ECO:0007669"/>
    <property type="project" value="UniProtKB-KW"/>
</dbReference>
<evidence type="ECO:0000313" key="2">
    <source>
        <dbReference type="EMBL" id="TXK12475.1"/>
    </source>
</evidence>
<keyword evidence="2" id="KW-0808">Transferase</keyword>
<organism evidence="2 3">
    <name type="scientific">Microbacterium hatanonis</name>
    <dbReference type="NCBI Taxonomy" id="404366"/>
    <lineage>
        <taxon>Bacteria</taxon>
        <taxon>Bacillati</taxon>
        <taxon>Actinomycetota</taxon>
        <taxon>Actinomycetes</taxon>
        <taxon>Micrococcales</taxon>
        <taxon>Microbacteriaceae</taxon>
        <taxon>Microbacterium</taxon>
    </lineage>
</organism>
<reference evidence="2 3" key="1">
    <citation type="submission" date="2019-08" db="EMBL/GenBank/DDBJ databases">
        <authorList>
            <person name="Dong K."/>
        </authorList>
    </citation>
    <scope>NUCLEOTIDE SEQUENCE [LARGE SCALE GENOMIC DNA]</scope>
    <source>
        <strain evidence="2 3">JCM14558</strain>
    </source>
</reference>
<sequence>MTIDAPAAPAITLDQRGRAELQFLSGLRASLAPLRSAIRTRLEQSGALDDPFDDIESLRERTDAALSDSADLRLLGATLRWSRDRATPRAVAAFERSRDSLEPLALAGAEIDDIVAGDAPRYWSYEFHGTAGGWDGHEHMGFIHHELVYRHIIMAAYGGDIYAVRGKVAAAAPRETYRRILDLGAGTGQYTMKLAETYPDAEIIALDISRSALGYALRRGLDAGHTWRGVRAPAEATGLPAASVDLVTSFIMLHEVPPHVTRGVLDEAFRVLAPGGDIHFSDVTPYRERSTYQAWADDWDAENGSEPWWRTAASMNLSDLARAAGFTDIVERGLGDGNYPWVLTARKPEDIPEASS</sequence>
<dbReference type="Gene3D" id="3.40.50.150">
    <property type="entry name" value="Vaccinia Virus protein VP39"/>
    <property type="match status" value="1"/>
</dbReference>
<dbReference type="CDD" id="cd02440">
    <property type="entry name" value="AdoMet_MTases"/>
    <property type="match status" value="1"/>
</dbReference>
<comment type="caution">
    <text evidence="2">The sequence shown here is derived from an EMBL/GenBank/DDBJ whole genome shotgun (WGS) entry which is preliminary data.</text>
</comment>
<dbReference type="OrthoDB" id="29650at2"/>
<dbReference type="EMBL" id="VRSV01000001">
    <property type="protein sequence ID" value="TXK12475.1"/>
    <property type="molecule type" value="Genomic_DNA"/>
</dbReference>
<dbReference type="InterPro" id="IPR050508">
    <property type="entry name" value="Methyltransf_Superfamily"/>
</dbReference>